<evidence type="ECO:0000313" key="3">
    <source>
        <dbReference type="Proteomes" id="UP000249819"/>
    </source>
</evidence>
<keyword evidence="3" id="KW-1185">Reference proteome</keyword>
<sequence>MRYLFAAWLLLITATASAQRTPNDDLYDSVNLWHITIDDGWFTAKTITYGPYNTSSRKNGVDERITGNITAPKNAFNFTVSGKGTRIAVQAMEITHIAFLNRDLPDYLDRESDKATFWYALFSDTKNAPLKRWELILKASAYMDLNEDKPAGILRTEGESIRVSANNHFGKVNSYENICYVFRKGKKNIAAVIPGKVPRIWVRNDLDEYTSNVIAAAIGTLLLR</sequence>
<accession>A0A327W604</accession>
<dbReference type="AlphaFoldDB" id="A0A327W604"/>
<organism evidence="2 3">
    <name type="scientific">Chitinophaga dinghuensis</name>
    <dbReference type="NCBI Taxonomy" id="1539050"/>
    <lineage>
        <taxon>Bacteria</taxon>
        <taxon>Pseudomonadati</taxon>
        <taxon>Bacteroidota</taxon>
        <taxon>Chitinophagia</taxon>
        <taxon>Chitinophagales</taxon>
        <taxon>Chitinophagaceae</taxon>
        <taxon>Chitinophaga</taxon>
    </lineage>
</organism>
<feature type="signal peptide" evidence="1">
    <location>
        <begin position="1"/>
        <end position="18"/>
    </location>
</feature>
<dbReference type="OrthoDB" id="657859at2"/>
<dbReference type="Proteomes" id="UP000249819">
    <property type="component" value="Unassembled WGS sequence"/>
</dbReference>
<feature type="chain" id="PRO_5016363550" evidence="1">
    <location>
        <begin position="19"/>
        <end position="224"/>
    </location>
</feature>
<evidence type="ECO:0000313" key="2">
    <source>
        <dbReference type="EMBL" id="RAJ85430.1"/>
    </source>
</evidence>
<proteinExistence type="predicted"/>
<reference evidence="2 3" key="1">
    <citation type="submission" date="2018-06" db="EMBL/GenBank/DDBJ databases">
        <title>Genomic Encyclopedia of Archaeal and Bacterial Type Strains, Phase II (KMG-II): from individual species to whole genera.</title>
        <authorList>
            <person name="Goeker M."/>
        </authorList>
    </citation>
    <scope>NUCLEOTIDE SEQUENCE [LARGE SCALE GENOMIC DNA]</scope>
    <source>
        <strain evidence="2 3">DSM 29821</strain>
    </source>
</reference>
<dbReference type="EMBL" id="QLMA01000002">
    <property type="protein sequence ID" value="RAJ85430.1"/>
    <property type="molecule type" value="Genomic_DNA"/>
</dbReference>
<keyword evidence="1" id="KW-0732">Signal</keyword>
<evidence type="ECO:0000256" key="1">
    <source>
        <dbReference type="SAM" id="SignalP"/>
    </source>
</evidence>
<protein>
    <submittedName>
        <fullName evidence="2">Uncharacterized protein</fullName>
    </submittedName>
</protein>
<name>A0A327W604_9BACT</name>
<comment type="caution">
    <text evidence="2">The sequence shown here is derived from an EMBL/GenBank/DDBJ whole genome shotgun (WGS) entry which is preliminary data.</text>
</comment>
<dbReference type="RefSeq" id="WP_111591092.1">
    <property type="nucleotide sequence ID" value="NZ_QLMA01000002.1"/>
</dbReference>
<gene>
    <name evidence="2" type="ORF">CLV59_102133</name>
</gene>